<keyword evidence="1" id="KW-0175">Coiled coil</keyword>
<evidence type="ECO:0000313" key="3">
    <source>
        <dbReference type="EMBL" id="CAK0782508.1"/>
    </source>
</evidence>
<evidence type="ECO:0000313" key="4">
    <source>
        <dbReference type="Proteomes" id="UP001314263"/>
    </source>
</evidence>
<organism evidence="3 4">
    <name type="scientific">Coccomyxa viridis</name>
    <dbReference type="NCBI Taxonomy" id="1274662"/>
    <lineage>
        <taxon>Eukaryota</taxon>
        <taxon>Viridiplantae</taxon>
        <taxon>Chlorophyta</taxon>
        <taxon>core chlorophytes</taxon>
        <taxon>Trebouxiophyceae</taxon>
        <taxon>Trebouxiophyceae incertae sedis</taxon>
        <taxon>Coccomyxaceae</taxon>
        <taxon>Coccomyxa</taxon>
    </lineage>
</organism>
<proteinExistence type="predicted"/>
<feature type="compositionally biased region" description="Low complexity" evidence="2">
    <location>
        <begin position="51"/>
        <end position="65"/>
    </location>
</feature>
<gene>
    <name evidence="3" type="ORF">CVIRNUC_005726</name>
</gene>
<dbReference type="EMBL" id="CAUYUE010000007">
    <property type="protein sequence ID" value="CAK0782508.1"/>
    <property type="molecule type" value="Genomic_DNA"/>
</dbReference>
<feature type="compositionally biased region" description="Polar residues" evidence="2">
    <location>
        <begin position="210"/>
        <end position="229"/>
    </location>
</feature>
<name>A0AAV1I6M9_9CHLO</name>
<feature type="region of interest" description="Disordered" evidence="2">
    <location>
        <begin position="204"/>
        <end position="229"/>
    </location>
</feature>
<evidence type="ECO:0000256" key="2">
    <source>
        <dbReference type="SAM" id="MobiDB-lite"/>
    </source>
</evidence>
<dbReference type="Proteomes" id="UP001314263">
    <property type="component" value="Unassembled WGS sequence"/>
</dbReference>
<feature type="region of interest" description="Disordered" evidence="2">
    <location>
        <begin position="1"/>
        <end position="25"/>
    </location>
</feature>
<feature type="compositionally biased region" description="Low complexity" evidence="2">
    <location>
        <begin position="74"/>
        <end position="87"/>
    </location>
</feature>
<feature type="coiled-coil region" evidence="1">
    <location>
        <begin position="251"/>
        <end position="306"/>
    </location>
</feature>
<dbReference type="AlphaFoldDB" id="A0AAV1I6M9"/>
<reference evidence="3 4" key="1">
    <citation type="submission" date="2023-10" db="EMBL/GenBank/DDBJ databases">
        <authorList>
            <person name="Maclean D."/>
            <person name="Macfadyen A."/>
        </authorList>
    </citation>
    <scope>NUCLEOTIDE SEQUENCE [LARGE SCALE GENOMIC DNA]</scope>
</reference>
<sequence length="365" mass="38942">MVAPPATLGAGGGRLHHAKSTSDKSLSDFEATLAMLPPRLAARLSLDPSRESSPQGSSQPSTPSEHGSEISYCSIGSRVLSSSSASRPLRHRGKDSRSWARAPQPSEIEGPPGLSVSGQAPRGALPSPPYSEEVDRSFRQQHQHNRQGASARQPSSSASPPLLARVQQQGRGARPASHSAGVTPARAWRRGAHMQIIRSSIRPADMASEQAAQEAQRPASTAETEQSLSSNMELAACTVSDRTPASVPAQAIDYSAEIEKLQSERALADEQAAQMAMQAQTLLQEKASLAARLAAQERQMSQLVEKLTYLEACAAESREGISADDADYFRQALAKSEEAKQHIAMMYYEKTGELPMGAIDEPAVA</sequence>
<feature type="compositionally biased region" description="Low complexity" evidence="2">
    <location>
        <begin position="146"/>
        <end position="165"/>
    </location>
</feature>
<comment type="caution">
    <text evidence="3">The sequence shown here is derived from an EMBL/GenBank/DDBJ whole genome shotgun (WGS) entry which is preliminary data.</text>
</comment>
<evidence type="ECO:0000256" key="1">
    <source>
        <dbReference type="SAM" id="Coils"/>
    </source>
</evidence>
<protein>
    <submittedName>
        <fullName evidence="3">Uncharacterized protein</fullName>
    </submittedName>
</protein>
<accession>A0AAV1I6M9</accession>
<keyword evidence="4" id="KW-1185">Reference proteome</keyword>
<feature type="region of interest" description="Disordered" evidence="2">
    <location>
        <begin position="40"/>
        <end position="191"/>
    </location>
</feature>